<keyword evidence="4" id="KW-0805">Transcription regulation</keyword>
<name>A0A4W3KFI1_CALMI</name>
<evidence type="ECO:0000256" key="3">
    <source>
        <dbReference type="ARBA" id="ARBA00022843"/>
    </source>
</evidence>
<reference evidence="12" key="3">
    <citation type="journal article" date="2014" name="Nature">
        <title>Elephant shark genome provides unique insights into gnathostome evolution.</title>
        <authorList>
            <consortium name="International Elephant Shark Genome Sequencing Consortium"/>
            <person name="Venkatesh B."/>
            <person name="Lee A.P."/>
            <person name="Ravi V."/>
            <person name="Maurya A.K."/>
            <person name="Lian M.M."/>
            <person name="Swann J.B."/>
            <person name="Ohta Y."/>
            <person name="Flajnik M.F."/>
            <person name="Sutoh Y."/>
            <person name="Kasahara M."/>
            <person name="Hoon S."/>
            <person name="Gangu V."/>
            <person name="Roy S.W."/>
            <person name="Irimia M."/>
            <person name="Korzh V."/>
            <person name="Kondrychyn I."/>
            <person name="Lim Z.W."/>
            <person name="Tay B.H."/>
            <person name="Tohari S."/>
            <person name="Kong K.W."/>
            <person name="Ho S."/>
            <person name="Lorente-Galdos B."/>
            <person name="Quilez J."/>
            <person name="Marques-Bonet T."/>
            <person name="Raney B.J."/>
            <person name="Ingham P.W."/>
            <person name="Tay A."/>
            <person name="Hillier L.W."/>
            <person name="Minx P."/>
            <person name="Boehm T."/>
            <person name="Wilson R.K."/>
            <person name="Brenner S."/>
            <person name="Warren W.C."/>
        </authorList>
    </citation>
    <scope>NUCLEOTIDE SEQUENCE [LARGE SCALE GENOMIC DNA]</scope>
</reference>
<reference evidence="12" key="1">
    <citation type="journal article" date="2006" name="Science">
        <title>Ancient noncoding elements conserved in the human genome.</title>
        <authorList>
            <person name="Venkatesh B."/>
            <person name="Kirkness E.F."/>
            <person name="Loh Y.H."/>
            <person name="Halpern A.L."/>
            <person name="Lee A.P."/>
            <person name="Johnson J."/>
            <person name="Dandona N."/>
            <person name="Viswanathan L.D."/>
            <person name="Tay A."/>
            <person name="Venter J.C."/>
            <person name="Strausberg R.L."/>
            <person name="Brenner S."/>
        </authorList>
    </citation>
    <scope>NUCLEOTIDE SEQUENCE [LARGE SCALE GENOMIC DNA]</scope>
</reference>
<evidence type="ECO:0000256" key="1">
    <source>
        <dbReference type="ARBA" id="ARBA00004123"/>
    </source>
</evidence>
<feature type="region of interest" description="Disordered" evidence="9">
    <location>
        <begin position="146"/>
        <end position="180"/>
    </location>
</feature>
<dbReference type="PRINTS" id="PR00267">
    <property type="entry name" value="INTFRNREGFCT"/>
</dbReference>
<dbReference type="AlphaFoldDB" id="A0A4W3KFI1"/>
<reference evidence="11" key="5">
    <citation type="submission" date="2025-09" db="UniProtKB">
        <authorList>
            <consortium name="Ensembl"/>
        </authorList>
    </citation>
    <scope>IDENTIFICATION</scope>
</reference>
<dbReference type="GeneTree" id="ENSGT00940000159063"/>
<dbReference type="FunFam" id="1.10.10.10:FF:000065">
    <property type="entry name" value="Interferon regulatory factor"/>
    <property type="match status" value="1"/>
</dbReference>
<keyword evidence="12" id="KW-1185">Reference proteome</keyword>
<evidence type="ECO:0000256" key="7">
    <source>
        <dbReference type="ARBA" id="ARBA00023163"/>
    </source>
</evidence>
<dbReference type="PANTHER" id="PTHR11949">
    <property type="entry name" value="INTERFERON REGULATORY FACTOR"/>
    <property type="match status" value="1"/>
</dbReference>
<dbReference type="Ensembl" id="ENSCMIT00000045995.1">
    <property type="protein sequence ID" value="ENSCMIP00000045345.1"/>
    <property type="gene ID" value="ENSCMIG00000018724.1"/>
</dbReference>
<gene>
    <name evidence="11" type="primary">LOC103185833</name>
</gene>
<keyword evidence="6" id="KW-0010">Activator</keyword>
<protein>
    <submittedName>
        <fullName evidence="11">Interferon regulatory factor 1-like</fullName>
    </submittedName>
</protein>
<keyword evidence="3" id="KW-0832">Ubl conjugation</keyword>
<reference evidence="11" key="4">
    <citation type="submission" date="2025-08" db="UniProtKB">
        <authorList>
            <consortium name="Ensembl"/>
        </authorList>
    </citation>
    <scope>IDENTIFICATION</scope>
</reference>
<organism evidence="11 12">
    <name type="scientific">Callorhinchus milii</name>
    <name type="common">Ghost shark</name>
    <dbReference type="NCBI Taxonomy" id="7868"/>
    <lineage>
        <taxon>Eukaryota</taxon>
        <taxon>Metazoa</taxon>
        <taxon>Chordata</taxon>
        <taxon>Craniata</taxon>
        <taxon>Vertebrata</taxon>
        <taxon>Chondrichthyes</taxon>
        <taxon>Holocephali</taxon>
        <taxon>Chimaeriformes</taxon>
        <taxon>Callorhinchidae</taxon>
        <taxon>Callorhinchus</taxon>
    </lineage>
</organism>
<dbReference type="OrthoDB" id="6538197at2759"/>
<dbReference type="GO" id="GO:0002376">
    <property type="term" value="P:immune system process"/>
    <property type="evidence" value="ECO:0007669"/>
    <property type="project" value="TreeGrafter"/>
</dbReference>
<dbReference type="SUPFAM" id="SSF46785">
    <property type="entry name" value="Winged helix' DNA-binding domain"/>
    <property type="match status" value="1"/>
</dbReference>
<dbReference type="SMART" id="SM00348">
    <property type="entry name" value="IRF"/>
    <property type="match status" value="1"/>
</dbReference>
<dbReference type="KEGG" id="cmk:103185833"/>
<dbReference type="Proteomes" id="UP000314986">
    <property type="component" value="Unassembled WGS sequence"/>
</dbReference>
<evidence type="ECO:0000313" key="12">
    <source>
        <dbReference type="Proteomes" id="UP000314986"/>
    </source>
</evidence>
<dbReference type="InterPro" id="IPR036390">
    <property type="entry name" value="WH_DNA-bd_sf"/>
</dbReference>
<evidence type="ECO:0000256" key="5">
    <source>
        <dbReference type="ARBA" id="ARBA00023125"/>
    </source>
</evidence>
<evidence type="ECO:0000256" key="8">
    <source>
        <dbReference type="ARBA" id="ARBA00023242"/>
    </source>
</evidence>
<dbReference type="PANTHER" id="PTHR11949:SF17">
    <property type="entry name" value="IRF TRYPTOPHAN PENTAD REPEAT DOMAIN-CONTAINING PROTEIN"/>
    <property type="match status" value="1"/>
</dbReference>
<dbReference type="InterPro" id="IPR001346">
    <property type="entry name" value="Interferon_reg_fact_DNA-bd_dom"/>
</dbReference>
<dbReference type="Gene3D" id="1.10.10.10">
    <property type="entry name" value="Winged helix-like DNA-binding domain superfamily/Winged helix DNA-binding domain"/>
    <property type="match status" value="1"/>
</dbReference>
<reference evidence="12" key="2">
    <citation type="journal article" date="2007" name="PLoS Biol.">
        <title>Survey sequencing and comparative analysis of the elephant shark (Callorhinchus milii) genome.</title>
        <authorList>
            <person name="Venkatesh B."/>
            <person name="Kirkness E.F."/>
            <person name="Loh Y.H."/>
            <person name="Halpern A.L."/>
            <person name="Lee A.P."/>
            <person name="Johnson J."/>
            <person name="Dandona N."/>
            <person name="Viswanathan L.D."/>
            <person name="Tay A."/>
            <person name="Venter J.C."/>
            <person name="Strausberg R.L."/>
            <person name="Brenner S."/>
        </authorList>
    </citation>
    <scope>NUCLEOTIDE SEQUENCE [LARGE SCALE GENOMIC DNA]</scope>
</reference>
<dbReference type="CDD" id="cd00103">
    <property type="entry name" value="IRF"/>
    <property type="match status" value="1"/>
</dbReference>
<dbReference type="PROSITE" id="PS51507">
    <property type="entry name" value="IRF_2"/>
    <property type="match status" value="1"/>
</dbReference>
<dbReference type="GeneID" id="103185833"/>
<sequence length="316" mass="36272">MPCDRLRLRPWLERQIKSDRIPGLCWINEDLKIFQVSWKHAARHSWNMDTDAHLFREWAVYTGKFRPGIDKPDPKTWKANFRCALNSLPDIKELQDKSIRKGSNAFRVYTLLPSLQKRRTRKYNKQKRTETSGGLKLWAHDVPSAGAKPSSNISKLIQMPSSGDPGSNTEQPLGSEDRGHHAPHLWFTSNYTRTAATLNLYEPCPGYRTSLPGEDENLDAMIQRIDQLKSQSCRKTSHDVCEEHTDCRSQQWVSVPRPSSSIDLDTFSSMEGSSLIDDRKYQTAALQESAFFHLNQSQAEDHWLNFPNSLSSNTWP</sequence>
<proteinExistence type="predicted"/>
<keyword evidence="2" id="KW-1017">Isopeptide bond</keyword>
<keyword evidence="7" id="KW-0804">Transcription</keyword>
<keyword evidence="8" id="KW-0539">Nucleus</keyword>
<evidence type="ECO:0000256" key="9">
    <source>
        <dbReference type="SAM" id="MobiDB-lite"/>
    </source>
</evidence>
<feature type="compositionally biased region" description="Polar residues" evidence="9">
    <location>
        <begin position="149"/>
        <end position="172"/>
    </location>
</feature>
<evidence type="ECO:0000256" key="6">
    <source>
        <dbReference type="ARBA" id="ARBA00023159"/>
    </source>
</evidence>
<dbReference type="Pfam" id="PF00605">
    <property type="entry name" value="IRF"/>
    <property type="match status" value="1"/>
</dbReference>
<evidence type="ECO:0000259" key="10">
    <source>
        <dbReference type="PROSITE" id="PS51507"/>
    </source>
</evidence>
<dbReference type="GO" id="GO:0005634">
    <property type="term" value="C:nucleus"/>
    <property type="evidence" value="ECO:0007669"/>
    <property type="project" value="UniProtKB-SubCell"/>
</dbReference>
<dbReference type="GO" id="GO:0000978">
    <property type="term" value="F:RNA polymerase II cis-regulatory region sequence-specific DNA binding"/>
    <property type="evidence" value="ECO:0007669"/>
    <property type="project" value="TreeGrafter"/>
</dbReference>
<keyword evidence="5" id="KW-0238">DNA-binding</keyword>
<dbReference type="GO" id="GO:0000981">
    <property type="term" value="F:DNA-binding transcription factor activity, RNA polymerase II-specific"/>
    <property type="evidence" value="ECO:0007669"/>
    <property type="project" value="TreeGrafter"/>
</dbReference>
<accession>A0A4W3KFI1</accession>
<evidence type="ECO:0000256" key="4">
    <source>
        <dbReference type="ARBA" id="ARBA00023015"/>
    </source>
</evidence>
<comment type="subcellular location">
    <subcellularLocation>
        <location evidence="1">Nucleus</location>
    </subcellularLocation>
</comment>
<evidence type="ECO:0000256" key="2">
    <source>
        <dbReference type="ARBA" id="ARBA00022499"/>
    </source>
</evidence>
<evidence type="ECO:0000313" key="11">
    <source>
        <dbReference type="Ensembl" id="ENSCMIP00000045345.1"/>
    </source>
</evidence>
<dbReference type="STRING" id="7868.ENSCMIP00000045345"/>
<feature type="domain" description="IRF tryptophan pentad repeat" evidence="10">
    <location>
        <begin position="5"/>
        <end position="113"/>
    </location>
</feature>
<dbReference type="InterPro" id="IPR036388">
    <property type="entry name" value="WH-like_DNA-bd_sf"/>
</dbReference>
<dbReference type="InParanoid" id="A0A4W3KFI1"/>